<protein>
    <recommendedName>
        <fullName evidence="2">NAD-dependent epimerase/dehydratase domain-containing protein</fullName>
    </recommendedName>
</protein>
<dbReference type="Pfam" id="PF01370">
    <property type="entry name" value="Epimerase"/>
    <property type="match status" value="1"/>
</dbReference>
<dbReference type="CDD" id="cd08958">
    <property type="entry name" value="FR_SDR_e"/>
    <property type="match status" value="1"/>
</dbReference>
<evidence type="ECO:0000259" key="2">
    <source>
        <dbReference type="Pfam" id="PF01370"/>
    </source>
</evidence>
<comment type="caution">
    <text evidence="3">The sequence shown here is derived from an EMBL/GenBank/DDBJ whole genome shotgun (WGS) entry which is preliminary data.</text>
</comment>
<dbReference type="FunFam" id="3.40.50.720:FF:000085">
    <property type="entry name" value="Dihydroflavonol reductase"/>
    <property type="match status" value="1"/>
</dbReference>
<dbReference type="SUPFAM" id="SSF51735">
    <property type="entry name" value="NAD(P)-binding Rossmann-fold domains"/>
    <property type="match status" value="1"/>
</dbReference>
<sequence length="341" mass="38038">MDMATHCRRVLVTGCTGHLGSWLVLRLLEQGYVVRASVIDPEDKQDLHPLLGLPPFLTTERLEIVKADLRVVGDYDNIVKGCEGVFHLACPTNFIVEDPQKDVIDPAVQGTLNVLNACIKSSSVKRVVHVSSAAAIRFSGKDVAEQVFDESCWTDVDFCMDKKPPGWPYFVAKTLAERAAVDFAKNHNLDVVVVNPGIVNGPFLNSFIPNSVKDCLALITGEVFKLPFLMRMSYVHTDDIARAFLFLYEKAEASGRYICSSVDASISEVVHILSSRHPEFQIPTDLAYLGEPIIHYFDSSRLKKLGFQYKYTLEDMFDDAIRCCMDKGLLENMGTKPLQAQ</sequence>
<dbReference type="PANTHER" id="PTHR10366">
    <property type="entry name" value="NAD DEPENDENT EPIMERASE/DEHYDRATASE"/>
    <property type="match status" value="1"/>
</dbReference>
<dbReference type="Gene3D" id="3.40.50.720">
    <property type="entry name" value="NAD(P)-binding Rossmann-like Domain"/>
    <property type="match status" value="1"/>
</dbReference>
<dbReference type="InterPro" id="IPR050425">
    <property type="entry name" value="NAD(P)_dehydrat-like"/>
</dbReference>
<dbReference type="InterPro" id="IPR036291">
    <property type="entry name" value="NAD(P)-bd_dom_sf"/>
</dbReference>
<dbReference type="Proteomes" id="UP000886520">
    <property type="component" value="Chromosome 6"/>
</dbReference>
<feature type="domain" description="NAD-dependent epimerase/dehydratase" evidence="2">
    <location>
        <begin position="10"/>
        <end position="253"/>
    </location>
</feature>
<dbReference type="AlphaFoldDB" id="A0A9D4ZMY9"/>
<accession>A0A9D4ZMY9</accession>
<evidence type="ECO:0000313" key="3">
    <source>
        <dbReference type="EMBL" id="KAI5078685.1"/>
    </source>
</evidence>
<organism evidence="3 4">
    <name type="scientific">Adiantum capillus-veneris</name>
    <name type="common">Maidenhair fern</name>
    <dbReference type="NCBI Taxonomy" id="13818"/>
    <lineage>
        <taxon>Eukaryota</taxon>
        <taxon>Viridiplantae</taxon>
        <taxon>Streptophyta</taxon>
        <taxon>Embryophyta</taxon>
        <taxon>Tracheophyta</taxon>
        <taxon>Polypodiopsida</taxon>
        <taxon>Polypodiidae</taxon>
        <taxon>Polypodiales</taxon>
        <taxon>Pteridineae</taxon>
        <taxon>Pteridaceae</taxon>
        <taxon>Vittarioideae</taxon>
        <taxon>Adiantum</taxon>
    </lineage>
</organism>
<evidence type="ECO:0000313" key="4">
    <source>
        <dbReference type="Proteomes" id="UP000886520"/>
    </source>
</evidence>
<keyword evidence="1" id="KW-0560">Oxidoreductase</keyword>
<dbReference type="EMBL" id="JABFUD020000006">
    <property type="protein sequence ID" value="KAI5078685.1"/>
    <property type="molecule type" value="Genomic_DNA"/>
</dbReference>
<keyword evidence="4" id="KW-1185">Reference proteome</keyword>
<name>A0A9D4ZMY9_ADICA</name>
<dbReference type="GO" id="GO:0016616">
    <property type="term" value="F:oxidoreductase activity, acting on the CH-OH group of donors, NAD or NADP as acceptor"/>
    <property type="evidence" value="ECO:0007669"/>
    <property type="project" value="TreeGrafter"/>
</dbReference>
<dbReference type="InterPro" id="IPR001509">
    <property type="entry name" value="Epimerase_deHydtase"/>
</dbReference>
<dbReference type="PANTHER" id="PTHR10366:SF563">
    <property type="entry name" value="CINNAMOYL-COA REDUCTASE 16"/>
    <property type="match status" value="1"/>
</dbReference>
<gene>
    <name evidence="3" type="ORF">GOP47_0006356</name>
</gene>
<evidence type="ECO:0000256" key="1">
    <source>
        <dbReference type="ARBA" id="ARBA00023002"/>
    </source>
</evidence>
<reference evidence="3" key="1">
    <citation type="submission" date="2021-01" db="EMBL/GenBank/DDBJ databases">
        <title>Adiantum capillus-veneris genome.</title>
        <authorList>
            <person name="Fang Y."/>
            <person name="Liao Q."/>
        </authorList>
    </citation>
    <scope>NUCLEOTIDE SEQUENCE</scope>
    <source>
        <strain evidence="3">H3</strain>
        <tissue evidence="3">Leaf</tissue>
    </source>
</reference>
<dbReference type="OrthoDB" id="2735536at2759"/>
<proteinExistence type="predicted"/>